<feature type="compositionally biased region" description="Basic and acidic residues" evidence="8">
    <location>
        <begin position="782"/>
        <end position="808"/>
    </location>
</feature>
<dbReference type="InterPro" id="IPR000719">
    <property type="entry name" value="Prot_kinase_dom"/>
</dbReference>
<feature type="compositionally biased region" description="Low complexity" evidence="8">
    <location>
        <begin position="850"/>
        <end position="869"/>
    </location>
</feature>
<feature type="region of interest" description="Disordered" evidence="8">
    <location>
        <begin position="217"/>
        <end position="480"/>
    </location>
</feature>
<dbReference type="PANTHER" id="PTHR11584:SF369">
    <property type="entry name" value="MITOGEN-ACTIVATED PROTEIN KINASE KINASE KINASE 19-RELATED"/>
    <property type="match status" value="1"/>
</dbReference>
<feature type="compositionally biased region" description="Basic and acidic residues" evidence="8">
    <location>
        <begin position="994"/>
        <end position="1023"/>
    </location>
</feature>
<feature type="compositionally biased region" description="Low complexity" evidence="8">
    <location>
        <begin position="113"/>
        <end position="126"/>
    </location>
</feature>
<keyword evidence="2" id="KW-0723">Serine/threonine-protein kinase</keyword>
<evidence type="ECO:0000256" key="5">
    <source>
        <dbReference type="ARBA" id="ARBA00022777"/>
    </source>
</evidence>
<dbReference type="FunFam" id="3.30.200.20:FF:000387">
    <property type="entry name" value="Serine/threonine-protein kinase STE11"/>
    <property type="match status" value="1"/>
</dbReference>
<keyword evidence="5" id="KW-0418">Kinase</keyword>
<feature type="region of interest" description="Disordered" evidence="8">
    <location>
        <begin position="782"/>
        <end position="882"/>
    </location>
</feature>
<feature type="compositionally biased region" description="Polar residues" evidence="8">
    <location>
        <begin position="407"/>
        <end position="420"/>
    </location>
</feature>
<evidence type="ECO:0000256" key="4">
    <source>
        <dbReference type="ARBA" id="ARBA00022741"/>
    </source>
</evidence>
<dbReference type="GO" id="GO:0000196">
    <property type="term" value="P:cell integrity MAPK cascade"/>
    <property type="evidence" value="ECO:0007669"/>
    <property type="project" value="UniProtKB-ARBA"/>
</dbReference>
<dbReference type="InterPro" id="IPR008271">
    <property type="entry name" value="Ser/Thr_kinase_AS"/>
</dbReference>
<dbReference type="InterPro" id="IPR011009">
    <property type="entry name" value="Kinase-like_dom_sf"/>
</dbReference>
<name>A0AA35IQJ3_SACMI</name>
<feature type="compositionally biased region" description="Basic residues" evidence="8">
    <location>
        <begin position="833"/>
        <end position="845"/>
    </location>
</feature>
<dbReference type="Gene3D" id="1.10.510.10">
    <property type="entry name" value="Transferase(Phosphotransferase) domain 1"/>
    <property type="match status" value="1"/>
</dbReference>
<dbReference type="PROSITE" id="PS00108">
    <property type="entry name" value="PROTEIN_KINASE_ST"/>
    <property type="match status" value="1"/>
</dbReference>
<reference evidence="10" key="1">
    <citation type="submission" date="2022-10" db="EMBL/GenBank/DDBJ databases">
        <authorList>
            <person name="Byrne P K."/>
        </authorList>
    </citation>
    <scope>NUCLEOTIDE SEQUENCE</scope>
    <source>
        <strain evidence="10">IFO1815</strain>
    </source>
</reference>
<dbReference type="InterPro" id="IPR017441">
    <property type="entry name" value="Protein_kinase_ATP_BS"/>
</dbReference>
<evidence type="ECO:0000256" key="8">
    <source>
        <dbReference type="SAM" id="MobiDB-lite"/>
    </source>
</evidence>
<feature type="compositionally biased region" description="Low complexity" evidence="8">
    <location>
        <begin position="298"/>
        <end position="325"/>
    </location>
</feature>
<organism evidence="10 11">
    <name type="scientific">Saccharomyces mikatae IFO 1815</name>
    <dbReference type="NCBI Taxonomy" id="226126"/>
    <lineage>
        <taxon>Eukaryota</taxon>
        <taxon>Fungi</taxon>
        <taxon>Dikarya</taxon>
        <taxon>Ascomycota</taxon>
        <taxon>Saccharomycotina</taxon>
        <taxon>Saccharomycetes</taxon>
        <taxon>Saccharomycetales</taxon>
        <taxon>Saccharomycetaceae</taxon>
        <taxon>Saccharomyces</taxon>
    </lineage>
</organism>
<dbReference type="PROSITE" id="PS00107">
    <property type="entry name" value="PROTEIN_KINASE_ATP"/>
    <property type="match status" value="1"/>
</dbReference>
<evidence type="ECO:0000313" key="10">
    <source>
        <dbReference type="EMBL" id="CAI4034329.1"/>
    </source>
</evidence>
<feature type="compositionally biased region" description="Low complexity" evidence="8">
    <location>
        <begin position="363"/>
        <end position="372"/>
    </location>
</feature>
<feature type="region of interest" description="Disordered" evidence="8">
    <location>
        <begin position="1"/>
        <end position="70"/>
    </location>
</feature>
<keyword evidence="6 7" id="KW-0067">ATP-binding</keyword>
<feature type="compositionally biased region" description="Polar residues" evidence="8">
    <location>
        <begin position="898"/>
        <end position="907"/>
    </location>
</feature>
<feature type="compositionally biased region" description="Polar residues" evidence="8">
    <location>
        <begin position="58"/>
        <end position="70"/>
    </location>
</feature>
<accession>A0AA35IQJ3</accession>
<dbReference type="Proteomes" id="UP001161438">
    <property type="component" value="Chromosome 10"/>
</dbReference>
<feature type="domain" description="Protein kinase" evidence="9">
    <location>
        <begin position="1175"/>
        <end position="1440"/>
    </location>
</feature>
<keyword evidence="11" id="KW-1185">Reference proteome</keyword>
<sequence length="1478" mass="164942">MPFLRKIAGTTHTHSRSDSNSSLKFGHQPTNSIGSSKSSSKSPRITSRRSIYDDIRSQFPNLTPNSTTSQFHENIPATEQSFNWTTDDHVSATTLETPTSLTNTLQKNENGPGSLSDSRKSSGSNSLNSLSFDKLILSWDPTDPDEWTMHRVTSWFKFHDFPESWILFFKKHQLYGHRFIKLLAYDNFAVYEKYLPQTKTASYTRFQQLLKKTMTKNVTNSHIRQKSASKVKGSRSSSESIKSKLKNSKSQEDISNSRSTSESALSPIKSGPSKTEEKNFLHSNQTHQKTKSASSLYRRSFISLRGSSSSNASSAKSNSNIKLSIPSRPHSIIESNTPLTRSASPPASPSYPSIFRRHHKSSSSESSLLNSLFGNGTGEEPLAKPNPQGRSLSSENLAKGKSKHYETNVSSPLKQSSLPNSDDKSNLWNKFKRRSQIAVPSPNTAHVTSQATPSLKSNSSNTTLTIQTGDLTVPSPSSSPPLIPEIVHRNSEVMNTEDIPMIPSTMASFQEIHPDSSNSVKIISPAATNQKYNVKNFLLEPKFYPMKKRTLSASENKYIMVTKDNVNFVPVNLKNVTSLFNFKESILAKLGINHKNVTLHMTDFDCDIGAAIPDDTLEFLRKSLFLNTSEKIYIKDQMKHQQKSKPITSALENNVPLKSVKSKSSMRSGTSSLIASTDDVSIVTSSSDITSFDERTSGSGRRYPQTPSYYYDRVSNSNANEELNYWNIKEVHSHEDNPPRMVIKTSPKLEHNLLDKANRLNIPTPITESESKGSFQVLRKDEGTEIDFNHRRESPYTKPELAPKREAPKPPTNSSPQRTLSTSKQNNQIRLMRSNKKFLKSKRSKPLPPQLLSSPVEASSSSPDSLTSSYTPASTHVLIPQPYKGANDAMRRLKTDQDSTSTLQSLKMKQKVNRSNSTVSTTNSIFYSPSPLLKRGNSKRVVSSTSAADIFEENDITFADAPSLSENDDSDCNDSSSSDDIIWSKKKIGPDANSESKKDDKSDNISTHSDEIFYDSEKQDKVERKMTFRPSPEVVYQNLEKFFPRANLDKPITEGIASPTSPKSLDSLLSPKNMISSRVEPSTPSRPIPPDSAFELMQDGLGSKKKSLNQTKTPKRTKTIRTIAHEASLARKNSVKLKRQNTKMWGTRMVEVTENHMVSINKAKNSKGEYKEFAWMKGEMIGKGSFGAVYLCLNVTTGEMMAVKQVEVPKYSSQNEAILSTVEALRSEVSTLKDLDHLNIVQYLGFENKDNIYSLFLEYVAGGSVGSLIRMYGRFDEPLIKHLTTQVLKGLAYLHSKGILHRDMKADNLLLDQDGICKISDFGISRKSKDIYSNSDMTMRGTVFWMAPEMVDTKQGYSAKVDIWSLGCIVLEMFAGKRPWSNLEVVAAMFKIGKSKSAPPIPEDTLPLISQVGRGFLDACFEINPEKRPTATELLSHRFSVVNVTFDFKSTELAKFIKSNDKLNSSKLRITSQENKTT</sequence>
<dbReference type="FunFam" id="1.10.510.10:FF:000182">
    <property type="entry name" value="MAP kinase kinase kinase mkh1"/>
    <property type="match status" value="1"/>
</dbReference>
<dbReference type="SUPFAM" id="SSF56112">
    <property type="entry name" value="Protein kinase-like (PK-like)"/>
    <property type="match status" value="1"/>
</dbReference>
<feature type="compositionally biased region" description="Low complexity" evidence="8">
    <location>
        <begin position="342"/>
        <end position="353"/>
    </location>
</feature>
<dbReference type="Pfam" id="PF00069">
    <property type="entry name" value="Pkinase"/>
    <property type="match status" value="1"/>
</dbReference>
<evidence type="ECO:0000256" key="3">
    <source>
        <dbReference type="ARBA" id="ARBA00022679"/>
    </source>
</evidence>
<feature type="region of interest" description="Disordered" evidence="8">
    <location>
        <begin position="96"/>
        <end position="126"/>
    </location>
</feature>
<evidence type="ECO:0000256" key="2">
    <source>
        <dbReference type="ARBA" id="ARBA00022527"/>
    </source>
</evidence>
<proteinExistence type="inferred from homology"/>
<evidence type="ECO:0000256" key="6">
    <source>
        <dbReference type="ARBA" id="ARBA00022840"/>
    </source>
</evidence>
<evidence type="ECO:0000256" key="7">
    <source>
        <dbReference type="PROSITE-ProRule" id="PRU10141"/>
    </source>
</evidence>
<dbReference type="PANTHER" id="PTHR11584">
    <property type="entry name" value="SERINE/THREONINE PROTEIN KINASE"/>
    <property type="match status" value="1"/>
</dbReference>
<dbReference type="SMART" id="SM00220">
    <property type="entry name" value="S_TKc"/>
    <property type="match status" value="1"/>
</dbReference>
<dbReference type="RefSeq" id="XP_056077450.1">
    <property type="nucleotide sequence ID" value="XM_056223431.1"/>
</dbReference>
<keyword evidence="3" id="KW-0808">Transferase</keyword>
<feature type="compositionally biased region" description="Low complexity" evidence="8">
    <location>
        <begin position="452"/>
        <end position="465"/>
    </location>
</feature>
<dbReference type="GO" id="GO:0004709">
    <property type="term" value="F:MAP kinase kinase kinase activity"/>
    <property type="evidence" value="ECO:0007669"/>
    <property type="project" value="UniProtKB-ARBA"/>
</dbReference>
<feature type="binding site" evidence="7">
    <location>
        <position position="1204"/>
    </location>
    <ligand>
        <name>ATP</name>
        <dbReference type="ChEBI" id="CHEBI:30616"/>
    </ligand>
</feature>
<feature type="compositionally biased region" description="Polar residues" evidence="8">
    <location>
        <begin position="253"/>
        <end position="264"/>
    </location>
</feature>
<feature type="compositionally biased region" description="Polar residues" evidence="8">
    <location>
        <begin position="812"/>
        <end position="829"/>
    </location>
</feature>
<dbReference type="PROSITE" id="PS50011">
    <property type="entry name" value="PROTEIN_KINASE_DOM"/>
    <property type="match status" value="1"/>
</dbReference>
<dbReference type="EMBL" id="OX365766">
    <property type="protein sequence ID" value="CAI4034329.1"/>
    <property type="molecule type" value="Genomic_DNA"/>
</dbReference>
<feature type="region of interest" description="Disordered" evidence="8">
    <location>
        <begin position="894"/>
        <end position="917"/>
    </location>
</feature>
<feature type="compositionally biased region" description="Polar residues" evidence="8">
    <location>
        <begin position="441"/>
        <end position="451"/>
    </location>
</feature>
<comment type="similarity">
    <text evidence="1">Belongs to the protein kinase superfamily. STE Ser/Thr protein kinase family. MAP kinase kinase kinase subfamily.</text>
</comment>
<gene>
    <name evidence="10" type="primary">SMKI10G1160</name>
    <name evidence="10" type="ORF">SMKI_10G1160</name>
</gene>
<protein>
    <recommendedName>
        <fullName evidence="9">Protein kinase domain-containing protein</fullName>
    </recommendedName>
</protein>
<keyword evidence="4 7" id="KW-0547">Nucleotide-binding</keyword>
<feature type="region of interest" description="Disordered" evidence="8">
    <location>
        <begin position="961"/>
        <end position="1023"/>
    </location>
</feature>
<feature type="compositionally biased region" description="Polar residues" evidence="8">
    <location>
        <begin position="18"/>
        <end position="31"/>
    </location>
</feature>
<evidence type="ECO:0000259" key="9">
    <source>
        <dbReference type="PROSITE" id="PS50011"/>
    </source>
</evidence>
<evidence type="ECO:0000256" key="1">
    <source>
        <dbReference type="ARBA" id="ARBA00006529"/>
    </source>
</evidence>
<feature type="compositionally biased region" description="Low complexity" evidence="8">
    <location>
        <begin position="32"/>
        <end position="49"/>
    </location>
</feature>
<evidence type="ECO:0000313" key="11">
    <source>
        <dbReference type="Proteomes" id="UP001161438"/>
    </source>
</evidence>
<dbReference type="GeneID" id="80919146"/>
<dbReference type="GO" id="GO:0005524">
    <property type="term" value="F:ATP binding"/>
    <property type="evidence" value="ECO:0007669"/>
    <property type="project" value="UniProtKB-UniRule"/>
</dbReference>
<feature type="compositionally biased region" description="Polar residues" evidence="8">
    <location>
        <begin position="281"/>
        <end position="297"/>
    </location>
</feature>
<feature type="compositionally biased region" description="Low complexity" evidence="8">
    <location>
        <begin position="96"/>
        <end position="105"/>
    </location>
</feature>
<feature type="compositionally biased region" description="Basic residues" evidence="8">
    <location>
        <begin position="223"/>
        <end position="233"/>
    </location>
</feature>